<protein>
    <submittedName>
        <fullName evidence="6">Glycogen debranching enzyme</fullName>
    </submittedName>
</protein>
<dbReference type="Pfam" id="PF14701">
    <property type="entry name" value="hDGE_amylase"/>
    <property type="match status" value="1"/>
</dbReference>
<dbReference type="GO" id="GO:0005980">
    <property type="term" value="P:glycogen catabolic process"/>
    <property type="evidence" value="ECO:0007669"/>
    <property type="project" value="InterPro"/>
</dbReference>
<dbReference type="InterPro" id="IPR008928">
    <property type="entry name" value="6-hairpin_glycosidase_sf"/>
</dbReference>
<reference evidence="6 7" key="1">
    <citation type="journal article" date="2016" name="BMC Genomics">
        <title>Comparative genomics reveals Cyclospora cayetanensis possesses coccidia-like metabolism and invasion components but unique surface antigens.</title>
        <authorList>
            <person name="Liu S."/>
            <person name="Wang L."/>
            <person name="Zheng H."/>
            <person name="Xu Z."/>
            <person name="Roellig D.M."/>
            <person name="Li N."/>
            <person name="Frace M.A."/>
            <person name="Tang K."/>
            <person name="Arrowood M.J."/>
            <person name="Moss D.M."/>
            <person name="Zhang L."/>
            <person name="Feng Y."/>
            <person name="Xiao L."/>
        </authorList>
    </citation>
    <scope>NUCLEOTIDE SEQUENCE [LARGE SCALE GENOMIC DNA]</scope>
    <source>
        <strain evidence="6 7">CHN_HEN01</strain>
    </source>
</reference>
<evidence type="ECO:0000259" key="5">
    <source>
        <dbReference type="Pfam" id="PF16561"/>
    </source>
</evidence>
<dbReference type="Proteomes" id="UP000095192">
    <property type="component" value="Unassembled WGS sequence"/>
</dbReference>
<feature type="domain" description="Glycogen debranching enzyme central" evidence="4">
    <location>
        <begin position="396"/>
        <end position="643"/>
    </location>
</feature>
<feature type="domain" description="AMP-activated protein kinase glycogen-binding" evidence="5">
    <location>
        <begin position="293"/>
        <end position="381"/>
    </location>
</feature>
<dbReference type="SUPFAM" id="SSF81296">
    <property type="entry name" value="E set domains"/>
    <property type="match status" value="1"/>
</dbReference>
<name>A0A1D3D8T0_9EIME</name>
<keyword evidence="7" id="KW-1185">Reference proteome</keyword>
<dbReference type="InterPro" id="IPR032792">
    <property type="entry name" value="AGL_glucanoTrfase"/>
</dbReference>
<evidence type="ECO:0000313" key="7">
    <source>
        <dbReference type="Proteomes" id="UP000095192"/>
    </source>
</evidence>
<dbReference type="Gene3D" id="2.60.40.10">
    <property type="entry name" value="Immunoglobulins"/>
    <property type="match status" value="1"/>
</dbReference>
<dbReference type="SUPFAM" id="SSF51445">
    <property type="entry name" value="(Trans)glycosidases"/>
    <property type="match status" value="1"/>
</dbReference>
<dbReference type="InterPro" id="IPR017853">
    <property type="entry name" value="GH"/>
</dbReference>
<gene>
    <name evidence="6" type="ORF">cyc_05240</name>
</gene>
<dbReference type="AlphaFoldDB" id="A0A1D3D8T0"/>
<dbReference type="InterPro" id="IPR013783">
    <property type="entry name" value="Ig-like_fold"/>
</dbReference>
<evidence type="ECO:0000256" key="1">
    <source>
        <dbReference type="SAM" id="MobiDB-lite"/>
    </source>
</evidence>
<proteinExistence type="predicted"/>
<dbReference type="InParanoid" id="A0A1D3D8T0"/>
<dbReference type="PANTHER" id="PTHR10569">
    <property type="entry name" value="GLYCOGEN DEBRANCHING ENZYME"/>
    <property type="match status" value="1"/>
</dbReference>
<evidence type="ECO:0000259" key="4">
    <source>
        <dbReference type="Pfam" id="PF14702"/>
    </source>
</evidence>
<organism evidence="6 7">
    <name type="scientific">Cyclospora cayetanensis</name>
    <dbReference type="NCBI Taxonomy" id="88456"/>
    <lineage>
        <taxon>Eukaryota</taxon>
        <taxon>Sar</taxon>
        <taxon>Alveolata</taxon>
        <taxon>Apicomplexa</taxon>
        <taxon>Conoidasida</taxon>
        <taxon>Coccidia</taxon>
        <taxon>Eucoccidiorida</taxon>
        <taxon>Eimeriorina</taxon>
        <taxon>Eimeriidae</taxon>
        <taxon>Cyclospora</taxon>
    </lineage>
</organism>
<evidence type="ECO:0000313" key="6">
    <source>
        <dbReference type="EMBL" id="OEH79857.1"/>
    </source>
</evidence>
<comment type="caution">
    <text evidence="6">The sequence shown here is derived from an EMBL/GenBank/DDBJ whole genome shotgun (WGS) entry which is preliminary data.</text>
</comment>
<dbReference type="Pfam" id="PF16561">
    <property type="entry name" value="AMPK1_CBM"/>
    <property type="match status" value="1"/>
</dbReference>
<dbReference type="InterPro" id="IPR032640">
    <property type="entry name" value="AMPK1_CBM"/>
</dbReference>
<dbReference type="PANTHER" id="PTHR10569:SF2">
    <property type="entry name" value="GLYCOGEN DEBRANCHING ENZYME"/>
    <property type="match status" value="1"/>
</dbReference>
<accession>A0A1D3D8T0</accession>
<dbReference type="InterPro" id="IPR010401">
    <property type="entry name" value="AGL/Gdb1"/>
</dbReference>
<dbReference type="VEuPathDB" id="ToxoDB:cyc_05240"/>
<dbReference type="Pfam" id="PF14702">
    <property type="entry name" value="hGDE_central"/>
    <property type="match status" value="1"/>
</dbReference>
<dbReference type="GO" id="GO:0004135">
    <property type="term" value="F:amylo-alpha-1,6-glucosidase activity"/>
    <property type="evidence" value="ECO:0007669"/>
    <property type="project" value="InterPro"/>
</dbReference>
<evidence type="ECO:0000259" key="2">
    <source>
        <dbReference type="Pfam" id="PF06202"/>
    </source>
</evidence>
<dbReference type="CDD" id="cd02859">
    <property type="entry name" value="E_set_AMPKbeta_like_N"/>
    <property type="match status" value="1"/>
</dbReference>
<sequence length="1166" mass="128813">MGWDATKDFAAPGSLVYLRRELVVWSDCVKLRYGCRPEDSPFLWEMMEKYCRDTAKIFPAVRLDNCHSTPIHVAAELERGIKMSAGSCLWCVGAMHAVQHMLRECRRVRPDIWVYAELFTGSQEADLHFERQLGLNALIRESMQTQNPGDLVWQLTQFGGRDAGALLKPLPARLCPALFYDCTHDNEPAAKKFTPAAALPFAALAAGAAAACGSTRGTDELVPETLSVVHERRLYNDYHPEAPLRDPNKADVGAGTSAKKKAGHAATALEKKEAEEKEDEEQQQQQQREKRTVEITWHGEAQRVVLRGEWDCWQKDVEMERCAGGFRCELREDAHFVMQVGGRQAVTKEAVQYKYVVDGTWTLDPSKPTATDSQGNRNNLAMLPGTRHHAQETLPGLLAVRPTLNSLHVRLAEEGFSQLSVSLQSDDVVLLQRCNPVSLECCYVLARCAYSWNAPGGPLPEIQLSGRITEVPLVASLFVGGNALGDFQPNPARINGLAGAAQVHAGLEAVASWTYSSETGHTTVRLHDFPPGSVAVAFTEPERRALLQQLEQQLQDTLSRTPALLAPASPAALNSLMFRCNQEETDASGGKRGVYDVPEYGPLVYCGLAGVAAAFDAVRMLLPRDQLQHPLCRNLVDGIWLLEPRIADRLLSGVYAQVGALVLSRLPAASAIAPTDSSVAAVDPLLLHLLTATLQFYGRVPSSPLVWGTQEPSLCAGLPHFTTGFMRNWGRDTFIAIGGNLIATGRYAEARAEILGYARVLRHGLIPNLLDAGNNPRYNARDATWFFMQGIQDYCKAAPEGVDFLQTQVEPKYGVHASQLPEQQIKTLADVMHHILASHAKAGNRGFPATPRDGAAIEINGLLKSALRFVSRLPENVFPYKSVFFADGSECMYTRWASLLDARFEKVFYVPLAPEEDAEYFLEPKLINRRGIYKDTHKASTPWADYQLRPNACIALAVAPELFRQDHARSYLHAVEEYLLGNDQLGLKTLDPGDLQYRPDYDNANDSCDKAVAHGWNYHQGPEWVWPLGYFLEAKRLFFDDSGAPAKGPTSPHSGVSTAARRTLLSYLKKHRDYIRTDVWRSLPELTNHSGTSSSNLHFVLPLCGDRAPSSELPLWDPNLRASAFTCIMSVCFALRADIAETAARHRLGDTIQGVFWPLASSNPPL</sequence>
<evidence type="ECO:0000259" key="3">
    <source>
        <dbReference type="Pfam" id="PF14701"/>
    </source>
</evidence>
<feature type="compositionally biased region" description="Basic and acidic residues" evidence="1">
    <location>
        <begin position="238"/>
        <end position="249"/>
    </location>
</feature>
<dbReference type="VEuPathDB" id="ToxoDB:LOC34623325"/>
<dbReference type="SUPFAM" id="SSF48208">
    <property type="entry name" value="Six-hairpin glycosidases"/>
    <property type="match status" value="1"/>
</dbReference>
<feature type="region of interest" description="Disordered" evidence="1">
    <location>
        <begin position="238"/>
        <end position="293"/>
    </location>
</feature>
<dbReference type="InterPro" id="IPR032790">
    <property type="entry name" value="GDE_C"/>
</dbReference>
<dbReference type="InterPro" id="IPR014756">
    <property type="entry name" value="Ig_E-set"/>
</dbReference>
<feature type="domain" description="Glycogen debranching enzyme glucanotransferase" evidence="3">
    <location>
        <begin position="1"/>
        <end position="77"/>
    </location>
</feature>
<dbReference type="EMBL" id="JROU02000260">
    <property type="protein sequence ID" value="OEH79857.1"/>
    <property type="molecule type" value="Genomic_DNA"/>
</dbReference>
<feature type="domain" description="Glycogen debranching enzyme C-terminal" evidence="2">
    <location>
        <begin position="693"/>
        <end position="1092"/>
    </location>
</feature>
<dbReference type="InterPro" id="IPR032788">
    <property type="entry name" value="AGL_central"/>
</dbReference>
<dbReference type="Pfam" id="PF06202">
    <property type="entry name" value="GDE_C"/>
    <property type="match status" value="1"/>
</dbReference>
<dbReference type="GO" id="GO:0004134">
    <property type="term" value="F:4-alpha-glucanotransferase activity"/>
    <property type="evidence" value="ECO:0007669"/>
    <property type="project" value="InterPro"/>
</dbReference>